<dbReference type="EMBL" id="JAAALK010000079">
    <property type="protein sequence ID" value="KAG8099674.1"/>
    <property type="molecule type" value="Genomic_DNA"/>
</dbReference>
<dbReference type="PANTHER" id="PTHR37746:SF1">
    <property type="entry name" value="TRANSMEMBRANE PROTEIN"/>
    <property type="match status" value="1"/>
</dbReference>
<protein>
    <submittedName>
        <fullName evidence="1">Uncharacterized protein</fullName>
    </submittedName>
</protein>
<gene>
    <name evidence="1" type="ORF">GUJ93_ZPchr0013g34124</name>
</gene>
<dbReference type="PANTHER" id="PTHR37746">
    <property type="entry name" value="TRANSMEMBRANE PROTEIN"/>
    <property type="match status" value="1"/>
</dbReference>
<reference evidence="1" key="1">
    <citation type="journal article" date="2021" name="bioRxiv">
        <title>Whole Genome Assembly and Annotation of Northern Wild Rice, Zizania palustris L., Supports a Whole Genome Duplication in the Zizania Genus.</title>
        <authorList>
            <person name="Haas M."/>
            <person name="Kono T."/>
            <person name="Macchietto M."/>
            <person name="Millas R."/>
            <person name="McGilp L."/>
            <person name="Shao M."/>
            <person name="Duquette J."/>
            <person name="Hirsch C.N."/>
            <person name="Kimball J."/>
        </authorList>
    </citation>
    <scope>NUCLEOTIDE SEQUENCE</scope>
    <source>
        <tissue evidence="1">Fresh leaf tissue</tissue>
    </source>
</reference>
<reference evidence="1" key="2">
    <citation type="submission" date="2021-02" db="EMBL/GenBank/DDBJ databases">
        <authorList>
            <person name="Kimball J.A."/>
            <person name="Haas M.W."/>
            <person name="Macchietto M."/>
            <person name="Kono T."/>
            <person name="Duquette J."/>
            <person name="Shao M."/>
        </authorList>
    </citation>
    <scope>NUCLEOTIDE SEQUENCE</scope>
    <source>
        <tissue evidence="1">Fresh leaf tissue</tissue>
    </source>
</reference>
<name>A0A8J6BZ47_ZIZPA</name>
<dbReference type="Proteomes" id="UP000729402">
    <property type="component" value="Unassembled WGS sequence"/>
</dbReference>
<comment type="caution">
    <text evidence="1">The sequence shown here is derived from an EMBL/GenBank/DDBJ whole genome shotgun (WGS) entry which is preliminary data.</text>
</comment>
<keyword evidence="2" id="KW-1185">Reference proteome</keyword>
<organism evidence="1 2">
    <name type="scientific">Zizania palustris</name>
    <name type="common">Northern wild rice</name>
    <dbReference type="NCBI Taxonomy" id="103762"/>
    <lineage>
        <taxon>Eukaryota</taxon>
        <taxon>Viridiplantae</taxon>
        <taxon>Streptophyta</taxon>
        <taxon>Embryophyta</taxon>
        <taxon>Tracheophyta</taxon>
        <taxon>Spermatophyta</taxon>
        <taxon>Magnoliopsida</taxon>
        <taxon>Liliopsida</taxon>
        <taxon>Poales</taxon>
        <taxon>Poaceae</taxon>
        <taxon>BOP clade</taxon>
        <taxon>Oryzoideae</taxon>
        <taxon>Oryzeae</taxon>
        <taxon>Zizaniinae</taxon>
        <taxon>Zizania</taxon>
    </lineage>
</organism>
<sequence>MAASSSPTPLQELAGGERCPHNPLLAAAAAASLLAFLYLPRQLLPLLLSPASLSSLLILLSLLRLCSPPPPATPPPPTPLERAAFREVASPPPPPLPPLPEPQSCVFVETEFASWAAKGRALEVIHEEFEAKWGPEEMGLPWTSDSESASYSGSDDGDGMIEIELEEDNLIEIDISKCRMMDCLPVYRDNFTRCL</sequence>
<proteinExistence type="predicted"/>
<dbReference type="AlphaFoldDB" id="A0A8J6BZ47"/>
<accession>A0A8J6BZ47</accession>
<evidence type="ECO:0000313" key="1">
    <source>
        <dbReference type="EMBL" id="KAG8099674.1"/>
    </source>
</evidence>
<evidence type="ECO:0000313" key="2">
    <source>
        <dbReference type="Proteomes" id="UP000729402"/>
    </source>
</evidence>
<dbReference type="OrthoDB" id="696515at2759"/>